<dbReference type="SUPFAM" id="SSF49503">
    <property type="entry name" value="Cupredoxins"/>
    <property type="match status" value="3"/>
</dbReference>
<evidence type="ECO:0000256" key="5">
    <source>
        <dbReference type="ARBA" id="ARBA00023008"/>
    </source>
</evidence>
<dbReference type="GO" id="GO:0004322">
    <property type="term" value="F:ferroxidase activity"/>
    <property type="evidence" value="ECO:0007669"/>
    <property type="project" value="TreeGrafter"/>
</dbReference>
<dbReference type="CDD" id="cd13877">
    <property type="entry name" value="CuRO_2_Fet3p_like"/>
    <property type="match status" value="1"/>
</dbReference>
<dbReference type="GO" id="GO:0033573">
    <property type="term" value="C:high-affinity iron permease complex"/>
    <property type="evidence" value="ECO:0007669"/>
    <property type="project" value="TreeGrafter"/>
</dbReference>
<accession>A0AAN6S5F0</accession>
<organism evidence="10 11">
    <name type="scientific">Diplogelasinospora grovesii</name>
    <dbReference type="NCBI Taxonomy" id="303347"/>
    <lineage>
        <taxon>Eukaryota</taxon>
        <taxon>Fungi</taxon>
        <taxon>Dikarya</taxon>
        <taxon>Ascomycota</taxon>
        <taxon>Pezizomycotina</taxon>
        <taxon>Sordariomycetes</taxon>
        <taxon>Sordariomycetidae</taxon>
        <taxon>Sordariales</taxon>
        <taxon>Diplogelasinosporaceae</taxon>
        <taxon>Diplogelasinospora</taxon>
    </lineage>
</organism>
<dbReference type="GO" id="GO:0033215">
    <property type="term" value="P:reductive iron assimilation"/>
    <property type="evidence" value="ECO:0007669"/>
    <property type="project" value="TreeGrafter"/>
</dbReference>
<dbReference type="AlphaFoldDB" id="A0AAN6S5F0"/>
<protein>
    <submittedName>
        <fullName evidence="10">Cupredoxin</fullName>
    </submittedName>
</protein>
<evidence type="ECO:0000313" key="11">
    <source>
        <dbReference type="Proteomes" id="UP001303473"/>
    </source>
</evidence>
<feature type="domain" description="Plastocyanin-like" evidence="8">
    <location>
        <begin position="444"/>
        <end position="574"/>
    </location>
</feature>
<gene>
    <name evidence="10" type="ORF">QBC46DRAFT_257724</name>
</gene>
<evidence type="ECO:0000313" key="10">
    <source>
        <dbReference type="EMBL" id="KAK3941807.1"/>
    </source>
</evidence>
<dbReference type="CDD" id="cd13851">
    <property type="entry name" value="CuRO_1_Fet3p"/>
    <property type="match status" value="1"/>
</dbReference>
<keyword evidence="11" id="KW-1185">Reference proteome</keyword>
<dbReference type="InterPro" id="IPR044130">
    <property type="entry name" value="CuRO_2_Fet3-like"/>
</dbReference>
<dbReference type="InterPro" id="IPR045087">
    <property type="entry name" value="Cu-oxidase_fam"/>
</dbReference>
<dbReference type="InterPro" id="IPR002355">
    <property type="entry name" value="Cu_oxidase_Cu_BS"/>
</dbReference>
<evidence type="ECO:0000259" key="9">
    <source>
        <dbReference type="Pfam" id="PF07732"/>
    </source>
</evidence>
<dbReference type="InterPro" id="IPR011706">
    <property type="entry name" value="Cu-oxidase_C"/>
</dbReference>
<dbReference type="InterPro" id="IPR008972">
    <property type="entry name" value="Cupredoxin"/>
</dbReference>
<evidence type="ECO:0000256" key="6">
    <source>
        <dbReference type="SAM" id="MobiDB-lite"/>
    </source>
</evidence>
<comment type="similarity">
    <text evidence="1">Belongs to the multicopper oxidase family.</text>
</comment>
<keyword evidence="5" id="KW-0186">Copper</keyword>
<evidence type="ECO:0000259" key="7">
    <source>
        <dbReference type="Pfam" id="PF00394"/>
    </source>
</evidence>
<dbReference type="InterPro" id="IPR001117">
    <property type="entry name" value="Cu-oxidase_2nd"/>
</dbReference>
<evidence type="ECO:0000256" key="2">
    <source>
        <dbReference type="ARBA" id="ARBA00022723"/>
    </source>
</evidence>
<keyword evidence="2" id="KW-0479">Metal-binding</keyword>
<dbReference type="PROSITE" id="PS00080">
    <property type="entry name" value="MULTICOPPER_OXIDASE2"/>
    <property type="match status" value="1"/>
</dbReference>
<sequence length="641" mass="69106">MSSTSSSSSSSVASSTSSGSSVSSSSSQASSPAPSSSSSAISSSSTAFKTSSSSVSTSSGSASSSITSSSSSVSSSSTIKSSSTSTSSTARGSVTANPKPILRTYNWDIGWVRASPDGFARPVVGINGQWPCPPLVANVGDTIKINVNNTLGNQTTAIHFHGLFQTNTTFEDGPAMVTQCPIPPGQVFVYEFTLLQSGTYWYHAHVGGQYIDGLRGPLIIRDNNALANYGNIDKEVTLTLTDWYHVEAPYLINYFLSANNTSGAEPVPHTALINEAQNVPITMTPGKLYMFHIVNMGAVAGQYLQFDQHTMTIIEADGVYTQPMQVDQLFVGVAQRYTVLVQAKSSATQNFAIVSQFLTDMFESSNTPPGQQPTCTGWLVYNPSAPMPAPFTLTPQPWDDSQLVPWDQTPMYDSNNVQYIYLTADFGTNSWGGTRAMFNGVTYLPQKVPTFFSALSAPSQYLMNPQIYGQINPQILPYNAVIELNVNNHDSRAHPFHLHGHNFQLINRAGNEPMWPGTYSTAPAPMRRDTIIIYPGTGATIRFVANNPGIQLFHCHTEWHVETGLTATFIEAPDVMIARKPYIPNSHKTVCDVQKIPRTGNAGGNSKNWLDLSNSNTESSPTYYGALINPPATNPYQGGPA</sequence>
<evidence type="ECO:0000256" key="3">
    <source>
        <dbReference type="ARBA" id="ARBA00022729"/>
    </source>
</evidence>
<dbReference type="PANTHER" id="PTHR11709:SF361">
    <property type="entry name" value="IRON TRANSPORT MULTICOPPER OXIDASE FET3"/>
    <property type="match status" value="1"/>
</dbReference>
<evidence type="ECO:0000256" key="4">
    <source>
        <dbReference type="ARBA" id="ARBA00023002"/>
    </source>
</evidence>
<dbReference type="Pfam" id="PF07732">
    <property type="entry name" value="Cu-oxidase_3"/>
    <property type="match status" value="1"/>
</dbReference>
<dbReference type="Proteomes" id="UP001303473">
    <property type="component" value="Unassembled WGS sequence"/>
</dbReference>
<keyword evidence="3" id="KW-0732">Signal</keyword>
<dbReference type="PANTHER" id="PTHR11709">
    <property type="entry name" value="MULTI-COPPER OXIDASE"/>
    <property type="match status" value="1"/>
</dbReference>
<dbReference type="Gene3D" id="2.60.40.420">
    <property type="entry name" value="Cupredoxins - blue copper proteins"/>
    <property type="match status" value="3"/>
</dbReference>
<dbReference type="InterPro" id="IPR011707">
    <property type="entry name" value="Cu-oxidase-like_N"/>
</dbReference>
<evidence type="ECO:0000259" key="8">
    <source>
        <dbReference type="Pfam" id="PF07731"/>
    </source>
</evidence>
<dbReference type="GO" id="GO:0005507">
    <property type="term" value="F:copper ion binding"/>
    <property type="evidence" value="ECO:0007669"/>
    <property type="project" value="InterPro"/>
</dbReference>
<comment type="caution">
    <text evidence="10">The sequence shown here is derived from an EMBL/GenBank/DDBJ whole genome shotgun (WGS) entry which is preliminary data.</text>
</comment>
<name>A0AAN6S5F0_9PEZI</name>
<feature type="domain" description="Plastocyanin-like" evidence="9">
    <location>
        <begin position="110"/>
        <end position="224"/>
    </location>
</feature>
<dbReference type="EMBL" id="MU853779">
    <property type="protein sequence ID" value="KAK3941807.1"/>
    <property type="molecule type" value="Genomic_DNA"/>
</dbReference>
<proteinExistence type="inferred from homology"/>
<feature type="domain" description="Plastocyanin-like" evidence="7">
    <location>
        <begin position="235"/>
        <end position="383"/>
    </location>
</feature>
<feature type="region of interest" description="Disordered" evidence="6">
    <location>
        <begin position="1"/>
        <end position="95"/>
    </location>
</feature>
<dbReference type="Pfam" id="PF07731">
    <property type="entry name" value="Cu-oxidase_2"/>
    <property type="match status" value="1"/>
</dbReference>
<reference evidence="11" key="1">
    <citation type="journal article" date="2023" name="Mol. Phylogenet. Evol.">
        <title>Genome-scale phylogeny and comparative genomics of the fungal order Sordariales.</title>
        <authorList>
            <person name="Hensen N."/>
            <person name="Bonometti L."/>
            <person name="Westerberg I."/>
            <person name="Brannstrom I.O."/>
            <person name="Guillou S."/>
            <person name="Cros-Aarteil S."/>
            <person name="Calhoun S."/>
            <person name="Haridas S."/>
            <person name="Kuo A."/>
            <person name="Mondo S."/>
            <person name="Pangilinan J."/>
            <person name="Riley R."/>
            <person name="LaButti K."/>
            <person name="Andreopoulos B."/>
            <person name="Lipzen A."/>
            <person name="Chen C."/>
            <person name="Yan M."/>
            <person name="Daum C."/>
            <person name="Ng V."/>
            <person name="Clum A."/>
            <person name="Steindorff A."/>
            <person name="Ohm R.A."/>
            <person name="Martin F."/>
            <person name="Silar P."/>
            <person name="Natvig D.O."/>
            <person name="Lalanne C."/>
            <person name="Gautier V."/>
            <person name="Ament-Velasquez S.L."/>
            <person name="Kruys A."/>
            <person name="Hutchinson M.I."/>
            <person name="Powell A.J."/>
            <person name="Barry K."/>
            <person name="Miller A.N."/>
            <person name="Grigoriev I.V."/>
            <person name="Debuchy R."/>
            <person name="Gladieux P."/>
            <person name="Hiltunen Thoren M."/>
            <person name="Johannesson H."/>
        </authorList>
    </citation>
    <scope>NUCLEOTIDE SEQUENCE [LARGE SCALE GENOMIC DNA]</scope>
    <source>
        <strain evidence="11">CBS 340.73</strain>
    </source>
</reference>
<dbReference type="GO" id="GO:0010106">
    <property type="term" value="P:cellular response to iron ion starvation"/>
    <property type="evidence" value="ECO:0007669"/>
    <property type="project" value="TreeGrafter"/>
</dbReference>
<keyword evidence="4" id="KW-0560">Oxidoreductase</keyword>
<dbReference type="Pfam" id="PF00394">
    <property type="entry name" value="Cu-oxidase"/>
    <property type="match status" value="1"/>
</dbReference>
<evidence type="ECO:0000256" key="1">
    <source>
        <dbReference type="ARBA" id="ARBA00010609"/>
    </source>
</evidence>